<keyword evidence="3" id="KW-1185">Reference proteome</keyword>
<sequence>MQGRKNRSSLPSNYLTLAQLQERWLKQQSQTNEPQPHHEEPIQQPPPRNHPHHKLVAPTNATASRPQKHYVVKNRSVSQFQSPSTVVPSYFHRKSEAVAGIGGKTADSDTKANESKIKEMKNRKWNWISKAEERREIEEGSGTATQGGKDKEKTVIGSESQLSEKKSGGSDSVAKEEVVEQRVRVSSINSENGKQNGRLGKVSNGFRSQRKYHGGARYAYGNRNTKEGGANGKSSVRATHEDDKVEKTVIESELKEEKNSGGDGDSVTTEKVEQRVRVSSIKSENENDKQNGRLWKTNNGNRNRNVRHSKAFVQKTVEKMVWVRKDEN</sequence>
<proteinExistence type="predicted"/>
<feature type="compositionally biased region" description="Polar residues" evidence="1">
    <location>
        <begin position="8"/>
        <end position="19"/>
    </location>
</feature>
<evidence type="ECO:0000313" key="3">
    <source>
        <dbReference type="Proteomes" id="UP001386955"/>
    </source>
</evidence>
<protein>
    <submittedName>
        <fullName evidence="2">Uncharacterized protein</fullName>
    </submittedName>
</protein>
<gene>
    <name evidence="2" type="ORF">VNO78_28906</name>
</gene>
<feature type="compositionally biased region" description="Polar residues" evidence="1">
    <location>
        <begin position="186"/>
        <end position="195"/>
    </location>
</feature>
<evidence type="ECO:0000256" key="1">
    <source>
        <dbReference type="SAM" id="MobiDB-lite"/>
    </source>
</evidence>
<evidence type="ECO:0000313" key="2">
    <source>
        <dbReference type="EMBL" id="KAK7383232.1"/>
    </source>
</evidence>
<feature type="region of interest" description="Disordered" evidence="1">
    <location>
        <begin position="1"/>
        <end position="69"/>
    </location>
</feature>
<organism evidence="2 3">
    <name type="scientific">Psophocarpus tetragonolobus</name>
    <name type="common">Winged bean</name>
    <name type="synonym">Dolichos tetragonolobus</name>
    <dbReference type="NCBI Taxonomy" id="3891"/>
    <lineage>
        <taxon>Eukaryota</taxon>
        <taxon>Viridiplantae</taxon>
        <taxon>Streptophyta</taxon>
        <taxon>Embryophyta</taxon>
        <taxon>Tracheophyta</taxon>
        <taxon>Spermatophyta</taxon>
        <taxon>Magnoliopsida</taxon>
        <taxon>eudicotyledons</taxon>
        <taxon>Gunneridae</taxon>
        <taxon>Pentapetalae</taxon>
        <taxon>rosids</taxon>
        <taxon>fabids</taxon>
        <taxon>Fabales</taxon>
        <taxon>Fabaceae</taxon>
        <taxon>Papilionoideae</taxon>
        <taxon>50 kb inversion clade</taxon>
        <taxon>NPAAA clade</taxon>
        <taxon>indigoferoid/millettioid clade</taxon>
        <taxon>Phaseoleae</taxon>
        <taxon>Psophocarpus</taxon>
    </lineage>
</organism>
<dbReference type="Proteomes" id="UP001386955">
    <property type="component" value="Unassembled WGS sequence"/>
</dbReference>
<feature type="compositionally biased region" description="Basic and acidic residues" evidence="1">
    <location>
        <begin position="106"/>
        <end position="122"/>
    </location>
</feature>
<name>A0AAN9WZL7_PSOTE</name>
<dbReference type="AlphaFoldDB" id="A0AAN9WZL7"/>
<feature type="compositionally biased region" description="Basic and acidic residues" evidence="1">
    <location>
        <begin position="238"/>
        <end position="260"/>
    </location>
</feature>
<feature type="region of interest" description="Disordered" evidence="1">
    <location>
        <begin position="97"/>
        <end position="306"/>
    </location>
</feature>
<accession>A0AAN9WZL7</accession>
<feature type="compositionally biased region" description="Basic and acidic residues" evidence="1">
    <location>
        <begin position="162"/>
        <end position="183"/>
    </location>
</feature>
<comment type="caution">
    <text evidence="2">The sequence shown here is derived from an EMBL/GenBank/DDBJ whole genome shotgun (WGS) entry which is preliminary data.</text>
</comment>
<reference evidence="2 3" key="1">
    <citation type="submission" date="2024-01" db="EMBL/GenBank/DDBJ databases">
        <title>The genomes of 5 underutilized Papilionoideae crops provide insights into root nodulation and disease resistanc.</title>
        <authorList>
            <person name="Jiang F."/>
        </authorList>
    </citation>
    <scope>NUCLEOTIDE SEQUENCE [LARGE SCALE GENOMIC DNA]</scope>
    <source>
        <strain evidence="2">DUOXIRENSHENG_FW03</strain>
        <tissue evidence="2">Leaves</tissue>
    </source>
</reference>
<dbReference type="EMBL" id="JAYMYS010000008">
    <property type="protein sequence ID" value="KAK7383232.1"/>
    <property type="molecule type" value="Genomic_DNA"/>
</dbReference>